<reference evidence="2" key="1">
    <citation type="submission" date="2021-01" db="EMBL/GenBank/DDBJ databases">
        <title>Adiantum capillus-veneris genome.</title>
        <authorList>
            <person name="Fang Y."/>
            <person name="Liao Q."/>
        </authorList>
    </citation>
    <scope>NUCLEOTIDE SEQUENCE</scope>
    <source>
        <strain evidence="2">H3</strain>
        <tissue evidence="2">Leaf</tissue>
    </source>
</reference>
<proteinExistence type="predicted"/>
<dbReference type="Pfam" id="PF14144">
    <property type="entry name" value="DOG1"/>
    <property type="match status" value="1"/>
</dbReference>
<dbReference type="Proteomes" id="UP000886520">
    <property type="component" value="Chromosome 2"/>
</dbReference>
<dbReference type="InterPro" id="IPR051886">
    <property type="entry name" value="Seed_Dev/Stress_Resp_Reg"/>
</dbReference>
<dbReference type="PANTHER" id="PTHR46354:SF4">
    <property type="entry name" value="PROTEIN DOG1-LIKE 3"/>
    <property type="match status" value="1"/>
</dbReference>
<accession>A0A9D4V9J7</accession>
<dbReference type="InterPro" id="IPR025422">
    <property type="entry name" value="TGA_domain"/>
</dbReference>
<protein>
    <recommendedName>
        <fullName evidence="1">DOG1 domain-containing protein</fullName>
    </recommendedName>
</protein>
<dbReference type="GO" id="GO:0006351">
    <property type="term" value="P:DNA-templated transcription"/>
    <property type="evidence" value="ECO:0007669"/>
    <property type="project" value="InterPro"/>
</dbReference>
<keyword evidence="3" id="KW-1185">Reference proteome</keyword>
<sequence length="267" mass="29566">MAGSGVQDVLEAENAQWLEEQERIIDELGRALRAESQTLSEDDETLSQAVHRAVQHYHDFTKTAASAQRQRNFVAWPAVSAVERVFMWMGSLQRPSTAFQLLYALIGHQIQAELEALLELGTAMDVRPASLASLSALQLSQLNDLQTSTIKEEDRIERETAKCQQSLTDQPFNFSGEFTRAPALRSSDEGGSSSSTTQENSALGQKIAALQELHMQADALRQSAFDKLLELLHTSYQKGQFLLASAKLQVALRRLGRSNVPPFPRGL</sequence>
<dbReference type="OrthoDB" id="1897224at2759"/>
<name>A0A9D4V9J7_ADICA</name>
<dbReference type="EMBL" id="JABFUD020000003">
    <property type="protein sequence ID" value="KAI5081711.1"/>
    <property type="molecule type" value="Genomic_DNA"/>
</dbReference>
<dbReference type="PANTHER" id="PTHR46354">
    <property type="entry name" value="DOG1 DOMAIN-CONTAINING PROTEIN"/>
    <property type="match status" value="1"/>
</dbReference>
<organism evidence="2 3">
    <name type="scientific">Adiantum capillus-veneris</name>
    <name type="common">Maidenhair fern</name>
    <dbReference type="NCBI Taxonomy" id="13818"/>
    <lineage>
        <taxon>Eukaryota</taxon>
        <taxon>Viridiplantae</taxon>
        <taxon>Streptophyta</taxon>
        <taxon>Embryophyta</taxon>
        <taxon>Tracheophyta</taxon>
        <taxon>Polypodiopsida</taxon>
        <taxon>Polypodiidae</taxon>
        <taxon>Polypodiales</taxon>
        <taxon>Pteridineae</taxon>
        <taxon>Pteridaceae</taxon>
        <taxon>Vittarioideae</taxon>
        <taxon>Adiantum</taxon>
    </lineage>
</organism>
<gene>
    <name evidence="2" type="ORF">GOP47_0001454</name>
</gene>
<dbReference type="AlphaFoldDB" id="A0A9D4V9J7"/>
<dbReference type="PROSITE" id="PS51806">
    <property type="entry name" value="DOG1"/>
    <property type="match status" value="1"/>
</dbReference>
<dbReference type="GO" id="GO:0043565">
    <property type="term" value="F:sequence-specific DNA binding"/>
    <property type="evidence" value="ECO:0007669"/>
    <property type="project" value="InterPro"/>
</dbReference>
<evidence type="ECO:0000313" key="3">
    <source>
        <dbReference type="Proteomes" id="UP000886520"/>
    </source>
</evidence>
<evidence type="ECO:0000259" key="1">
    <source>
        <dbReference type="PROSITE" id="PS51806"/>
    </source>
</evidence>
<feature type="domain" description="DOG1" evidence="1">
    <location>
        <begin position="7"/>
        <end position="262"/>
    </location>
</feature>
<comment type="caution">
    <text evidence="2">The sequence shown here is derived from an EMBL/GenBank/DDBJ whole genome shotgun (WGS) entry which is preliminary data.</text>
</comment>
<evidence type="ECO:0000313" key="2">
    <source>
        <dbReference type="EMBL" id="KAI5081711.1"/>
    </source>
</evidence>